<proteinExistence type="predicted"/>
<dbReference type="Pfam" id="PF25053">
    <property type="entry name" value="DUF7791"/>
    <property type="match status" value="1"/>
</dbReference>
<evidence type="ECO:0000313" key="2">
    <source>
        <dbReference type="EMBL" id="KAF4334243.1"/>
    </source>
</evidence>
<sequence>MVMTPKSTNRTNRGVEQVFLWVYLVVKSLVNGLRNGDELSVLRDRLSELPSNLDLLYRHMLQRVPKRYWSASFRLFDIMKSSRTAPKALLLWYLGERGYNPLEDNLSEETKLARCYQIYLRLMTQCAGLLELRTDFIDRHVGTTDTRLDMVIDDDTDVIRYGRKRKFGEVYSIDSTVHYLHRTVHDFLFTADIESLWKGRVSESRLDSVSWLATHRFIDVYEVAMRVKEAEDGYLSSALLYEWSEGLRTFLVTLEDSSNHGVRSMLGKMIKDVEQGLLVFSFDGSRAPEEYTALLGEGTETRYNWLECLLQFDCLARIKAARHPKVGGDLMNRQKAVQDVTTVLKWIDSI</sequence>
<name>A0A9P5DTX3_9HYPO</name>
<keyword evidence="3" id="KW-1185">Reference proteome</keyword>
<protein>
    <submittedName>
        <fullName evidence="2">P-loop containing protein</fullName>
    </submittedName>
</protein>
<dbReference type="PANTHER" id="PTHR10039">
    <property type="entry name" value="AMELOGENIN"/>
    <property type="match status" value="1"/>
</dbReference>
<dbReference type="OrthoDB" id="5099128at2759"/>
<evidence type="ECO:0000313" key="3">
    <source>
        <dbReference type="Proteomes" id="UP000730481"/>
    </source>
</evidence>
<feature type="domain" description="DUF7791" evidence="1">
    <location>
        <begin position="107"/>
        <end position="198"/>
    </location>
</feature>
<organism evidence="2 3">
    <name type="scientific">Fusarium beomiforme</name>
    <dbReference type="NCBI Taxonomy" id="44412"/>
    <lineage>
        <taxon>Eukaryota</taxon>
        <taxon>Fungi</taxon>
        <taxon>Dikarya</taxon>
        <taxon>Ascomycota</taxon>
        <taxon>Pezizomycotina</taxon>
        <taxon>Sordariomycetes</taxon>
        <taxon>Hypocreomycetidae</taxon>
        <taxon>Hypocreales</taxon>
        <taxon>Nectriaceae</taxon>
        <taxon>Fusarium</taxon>
        <taxon>Fusarium burgessii species complex</taxon>
    </lineage>
</organism>
<dbReference type="AlphaFoldDB" id="A0A9P5DTX3"/>
<dbReference type="PANTHER" id="PTHR10039:SF5">
    <property type="entry name" value="NACHT DOMAIN-CONTAINING PROTEIN"/>
    <property type="match status" value="1"/>
</dbReference>
<dbReference type="Proteomes" id="UP000730481">
    <property type="component" value="Unassembled WGS sequence"/>
</dbReference>
<dbReference type="InterPro" id="IPR056693">
    <property type="entry name" value="DUF7791"/>
</dbReference>
<gene>
    <name evidence="2" type="ORF">FBEOM_11939</name>
</gene>
<comment type="caution">
    <text evidence="2">The sequence shown here is derived from an EMBL/GenBank/DDBJ whole genome shotgun (WGS) entry which is preliminary data.</text>
</comment>
<accession>A0A9P5DTX3</accession>
<reference evidence="2" key="1">
    <citation type="journal article" date="2017" name="Mycologia">
        <title>Fusarium algeriense, sp. nov., a novel toxigenic crown rot pathogen of durum wheat from Algeria is nested in the Fusarium burgessii species complex.</title>
        <authorList>
            <person name="Laraba I."/>
            <person name="Keddad A."/>
            <person name="Boureghda H."/>
            <person name="Abdallah N."/>
            <person name="Vaughan M.M."/>
            <person name="Proctor R.H."/>
            <person name="Busman M."/>
            <person name="O'Donnell K."/>
        </authorList>
    </citation>
    <scope>NUCLEOTIDE SEQUENCE</scope>
    <source>
        <strain evidence="2">NRRL 25174</strain>
    </source>
</reference>
<reference evidence="2" key="2">
    <citation type="submission" date="2020-02" db="EMBL/GenBank/DDBJ databases">
        <title>Identification and distribution of gene clusters putatively required for synthesis of sphingolipid metabolism inhibitors in phylogenetically diverse species of the filamentous fungus Fusarium.</title>
        <authorList>
            <person name="Kim H.-S."/>
            <person name="Busman M."/>
            <person name="Brown D.W."/>
            <person name="Divon H."/>
            <person name="Uhlig S."/>
            <person name="Proctor R.H."/>
        </authorList>
    </citation>
    <scope>NUCLEOTIDE SEQUENCE</scope>
    <source>
        <strain evidence="2">NRRL 25174</strain>
    </source>
</reference>
<dbReference type="EMBL" id="PVQB02000715">
    <property type="protein sequence ID" value="KAF4334243.1"/>
    <property type="molecule type" value="Genomic_DNA"/>
</dbReference>
<evidence type="ECO:0000259" key="1">
    <source>
        <dbReference type="Pfam" id="PF25053"/>
    </source>
</evidence>